<sequence>MLKAIAAVAILLLSLPQSGSAEGRVYLGYGRLITNDYLGDLQDRERTGAVQSSRVWGPEWTGALPKKLGELVELRLGGEVLAPANLANPASGSRPWAGAISAGIHTHFKPKDIEYAVGASLYVTGPQTGLDSFQRELHELIGDPPASESTLDNQIENGLHPTVLIEAARTIPIGENKTLRPFIQGQAGVETMMRAGFDVTFGSAAKNAFMVRDSTSGHRYEVIQNAEAKGYTVVAGADFAYVSESTFLPENRGYMLTDHRDRVRLGVHWQGKKASIFYGATWLGKEYEAQPDDQVIGSLRINFSF</sequence>
<dbReference type="RefSeq" id="WP_093916752.1">
    <property type="nucleotide sequence ID" value="NZ_FPAJ01000004.1"/>
</dbReference>
<name>A0A1I6U761_9RHOB</name>
<keyword evidence="3" id="KW-1185">Reference proteome</keyword>
<evidence type="ECO:0000256" key="1">
    <source>
        <dbReference type="SAM" id="SignalP"/>
    </source>
</evidence>
<evidence type="ECO:0000313" key="3">
    <source>
        <dbReference type="Proteomes" id="UP000199239"/>
    </source>
</evidence>
<proteinExistence type="predicted"/>
<dbReference type="OrthoDB" id="7721289at2"/>
<dbReference type="InterPro" id="IPR018707">
    <property type="entry name" value="LpxR"/>
</dbReference>
<feature type="signal peptide" evidence="1">
    <location>
        <begin position="1"/>
        <end position="21"/>
    </location>
</feature>
<dbReference type="EMBL" id="FPAJ01000004">
    <property type="protein sequence ID" value="SFS97262.1"/>
    <property type="molecule type" value="Genomic_DNA"/>
</dbReference>
<dbReference type="Pfam" id="PF09982">
    <property type="entry name" value="LpxR"/>
    <property type="match status" value="1"/>
</dbReference>
<dbReference type="STRING" id="394264.SAMN04488040_2547"/>
<protein>
    <recommendedName>
        <fullName evidence="4">DUF2219 domain-containing protein</fullName>
    </recommendedName>
</protein>
<dbReference type="AlphaFoldDB" id="A0A1I6U761"/>
<organism evidence="2 3">
    <name type="scientific">Sulfitobacter marinus</name>
    <dbReference type="NCBI Taxonomy" id="394264"/>
    <lineage>
        <taxon>Bacteria</taxon>
        <taxon>Pseudomonadati</taxon>
        <taxon>Pseudomonadota</taxon>
        <taxon>Alphaproteobacteria</taxon>
        <taxon>Rhodobacterales</taxon>
        <taxon>Roseobacteraceae</taxon>
        <taxon>Sulfitobacter</taxon>
    </lineage>
</organism>
<feature type="chain" id="PRO_5011636536" description="DUF2219 domain-containing protein" evidence="1">
    <location>
        <begin position="22"/>
        <end position="305"/>
    </location>
</feature>
<reference evidence="3" key="1">
    <citation type="submission" date="2016-10" db="EMBL/GenBank/DDBJ databases">
        <authorList>
            <person name="Varghese N."/>
            <person name="Submissions S."/>
        </authorList>
    </citation>
    <scope>NUCLEOTIDE SEQUENCE [LARGE SCALE GENOMIC DNA]</scope>
    <source>
        <strain evidence="3">DSM 23422</strain>
    </source>
</reference>
<keyword evidence="1" id="KW-0732">Signal</keyword>
<evidence type="ECO:0000313" key="2">
    <source>
        <dbReference type="EMBL" id="SFS97262.1"/>
    </source>
</evidence>
<gene>
    <name evidence="2" type="ORF">SAMN04488040_2547</name>
</gene>
<dbReference type="Proteomes" id="UP000199239">
    <property type="component" value="Unassembled WGS sequence"/>
</dbReference>
<evidence type="ECO:0008006" key="4">
    <source>
        <dbReference type="Google" id="ProtNLM"/>
    </source>
</evidence>
<accession>A0A1I6U761</accession>
<dbReference type="Gene3D" id="2.40.128.140">
    <property type="entry name" value="Outer membrane protein"/>
    <property type="match status" value="1"/>
</dbReference>
<dbReference type="InterPro" id="IPR037107">
    <property type="entry name" value="Put_OMP_sf"/>
</dbReference>